<dbReference type="Gene3D" id="1.20.5.4130">
    <property type="match status" value="1"/>
</dbReference>
<feature type="domain" description="R13L1/DRL21-like LRR repeat region" evidence="9">
    <location>
        <begin position="672"/>
        <end position="796"/>
    </location>
</feature>
<dbReference type="Pfam" id="PF23559">
    <property type="entry name" value="WHD_DRP"/>
    <property type="match status" value="1"/>
</dbReference>
<keyword evidence="2" id="KW-0677">Repeat</keyword>
<dbReference type="SUPFAM" id="SSF52540">
    <property type="entry name" value="P-loop containing nucleoside triphosphate hydrolases"/>
    <property type="match status" value="1"/>
</dbReference>
<evidence type="ECO:0000259" key="9">
    <source>
        <dbReference type="Pfam" id="PF25019"/>
    </source>
</evidence>
<dbReference type="PRINTS" id="PR00364">
    <property type="entry name" value="DISEASERSIST"/>
</dbReference>
<dbReference type="InterPro" id="IPR002182">
    <property type="entry name" value="NB-ARC"/>
</dbReference>
<dbReference type="InterPro" id="IPR056789">
    <property type="entry name" value="LRR_R13L1-DRL21"/>
</dbReference>
<dbReference type="Pfam" id="PF25019">
    <property type="entry name" value="LRR_R13L1-DRL21"/>
    <property type="match status" value="1"/>
</dbReference>
<protein>
    <recommendedName>
        <fullName evidence="12">Disease resistance RPP13-like protein 1</fullName>
    </recommendedName>
</protein>
<dbReference type="Gene3D" id="3.40.50.300">
    <property type="entry name" value="P-loop containing nucleotide triphosphate hydrolases"/>
    <property type="match status" value="1"/>
</dbReference>
<dbReference type="InterPro" id="IPR036388">
    <property type="entry name" value="WH-like_DNA-bd_sf"/>
</dbReference>
<proteinExistence type="predicted"/>
<dbReference type="InterPro" id="IPR058922">
    <property type="entry name" value="WHD_DRP"/>
</dbReference>
<keyword evidence="4" id="KW-0611">Plant defense</keyword>
<dbReference type="EMBL" id="LRBV02000004">
    <property type="status" value="NOT_ANNOTATED_CDS"/>
    <property type="molecule type" value="Genomic_DNA"/>
</dbReference>
<dbReference type="SUPFAM" id="SSF52058">
    <property type="entry name" value="L domain-like"/>
    <property type="match status" value="2"/>
</dbReference>
<dbReference type="Pfam" id="PF00931">
    <property type="entry name" value="NB-ARC"/>
    <property type="match status" value="1"/>
</dbReference>
<evidence type="ECO:0008006" key="12">
    <source>
        <dbReference type="Google" id="ProtNLM"/>
    </source>
</evidence>
<evidence type="ECO:0000256" key="3">
    <source>
        <dbReference type="ARBA" id="ARBA00022741"/>
    </source>
</evidence>
<dbReference type="InterPro" id="IPR032675">
    <property type="entry name" value="LRR_dom_sf"/>
</dbReference>
<accession>A0A7N2LBI5</accession>
<dbReference type="EnsemblPlants" id="QL04p010600:mrna">
    <property type="protein sequence ID" value="QL04p010600:mrna"/>
    <property type="gene ID" value="QL04p010600"/>
</dbReference>
<evidence type="ECO:0000256" key="4">
    <source>
        <dbReference type="ARBA" id="ARBA00022821"/>
    </source>
</evidence>
<dbReference type="InterPro" id="IPR042197">
    <property type="entry name" value="Apaf_helical"/>
</dbReference>
<name>A0A7N2LBI5_QUELO</name>
<keyword evidence="11" id="KW-1185">Reference proteome</keyword>
<dbReference type="GO" id="GO:0043531">
    <property type="term" value="F:ADP binding"/>
    <property type="evidence" value="ECO:0007669"/>
    <property type="project" value="InterPro"/>
</dbReference>
<dbReference type="Gene3D" id="3.80.10.10">
    <property type="entry name" value="Ribonuclease Inhibitor"/>
    <property type="match status" value="3"/>
</dbReference>
<evidence type="ECO:0000256" key="2">
    <source>
        <dbReference type="ARBA" id="ARBA00022737"/>
    </source>
</evidence>
<dbReference type="Proteomes" id="UP000594261">
    <property type="component" value="Chromosome 4"/>
</dbReference>
<evidence type="ECO:0000256" key="1">
    <source>
        <dbReference type="ARBA" id="ARBA00022614"/>
    </source>
</evidence>
<evidence type="ECO:0000259" key="8">
    <source>
        <dbReference type="Pfam" id="PF23559"/>
    </source>
</evidence>
<dbReference type="InterPro" id="IPR027417">
    <property type="entry name" value="P-loop_NTPase"/>
</dbReference>
<organism evidence="10 11">
    <name type="scientific">Quercus lobata</name>
    <name type="common">Valley oak</name>
    <dbReference type="NCBI Taxonomy" id="97700"/>
    <lineage>
        <taxon>Eukaryota</taxon>
        <taxon>Viridiplantae</taxon>
        <taxon>Streptophyta</taxon>
        <taxon>Embryophyta</taxon>
        <taxon>Tracheophyta</taxon>
        <taxon>Spermatophyta</taxon>
        <taxon>Magnoliopsida</taxon>
        <taxon>eudicotyledons</taxon>
        <taxon>Gunneridae</taxon>
        <taxon>Pentapetalae</taxon>
        <taxon>rosids</taxon>
        <taxon>fabids</taxon>
        <taxon>Fagales</taxon>
        <taxon>Fagaceae</taxon>
        <taxon>Quercus</taxon>
    </lineage>
</organism>
<dbReference type="Pfam" id="PF18052">
    <property type="entry name" value="Rx_N"/>
    <property type="match status" value="1"/>
</dbReference>
<reference evidence="10" key="2">
    <citation type="submission" date="2021-01" db="UniProtKB">
        <authorList>
            <consortium name="EnsemblPlants"/>
        </authorList>
    </citation>
    <scope>IDENTIFICATION</scope>
</reference>
<dbReference type="Gramene" id="QL04p010600:mrna">
    <property type="protein sequence ID" value="QL04p010600:mrna"/>
    <property type="gene ID" value="QL04p010600"/>
</dbReference>
<dbReference type="OMA" id="TIRINWE"/>
<feature type="domain" description="Disease resistance N-terminal" evidence="7">
    <location>
        <begin position="10"/>
        <end position="102"/>
    </location>
</feature>
<reference evidence="10 11" key="1">
    <citation type="journal article" date="2016" name="G3 (Bethesda)">
        <title>First Draft Assembly and Annotation of the Genome of a California Endemic Oak Quercus lobata Nee (Fagaceae).</title>
        <authorList>
            <person name="Sork V.L."/>
            <person name="Fitz-Gibbon S.T."/>
            <person name="Puiu D."/>
            <person name="Crepeau M."/>
            <person name="Gugger P.F."/>
            <person name="Sherman R."/>
            <person name="Stevens K."/>
            <person name="Langley C.H."/>
            <person name="Pellegrini M."/>
            <person name="Salzberg S.L."/>
        </authorList>
    </citation>
    <scope>NUCLEOTIDE SEQUENCE [LARGE SCALE GENOMIC DNA]</scope>
    <source>
        <strain evidence="10 11">cv. SW786</strain>
    </source>
</reference>
<dbReference type="FunFam" id="1.10.10.10:FF:000322">
    <property type="entry name" value="Probable disease resistance protein At1g63360"/>
    <property type="match status" value="1"/>
</dbReference>
<dbReference type="FunFam" id="3.40.50.300:FF:001091">
    <property type="entry name" value="Probable disease resistance protein At1g61300"/>
    <property type="match status" value="1"/>
</dbReference>
<dbReference type="InParanoid" id="A0A7N2LBI5"/>
<evidence type="ECO:0000313" key="10">
    <source>
        <dbReference type="EnsemblPlants" id="QL04p010600:mrna"/>
    </source>
</evidence>
<dbReference type="Gene3D" id="1.10.10.10">
    <property type="entry name" value="Winged helix-like DNA-binding domain superfamily/Winged helix DNA-binding domain"/>
    <property type="match status" value="1"/>
</dbReference>
<keyword evidence="3" id="KW-0547">Nucleotide-binding</keyword>
<keyword evidence="5" id="KW-0067">ATP-binding</keyword>
<sequence length="1381" mass="157010">MAAELVGGAVLSAFLQVLFDRVASREVVDHIRGKKLNDSLLKKLKVTLLSVNAVINDAEEKQFRCSLVKEWLLELKDAVYDAEDLWDEIATEALRCKLEAESGSTVSQIKPKIEEILDRLEFIAKQKDALGLKHGVGETQSWKIPTTSMVEKSDVYGREDDREAIINLLLSDFVNGNDMSVIPIVGMAGMGKTTLAQVLYNDDKVMEHFEFAAWVCVSEEFDICRITKTVLEAATSIPCDIKDINLLQLKLKEKLTGKKFLLVLDDVWNESYDSWEALKRPFNSGLQGSKIIVTTRNESVASVMRTVPIHHLKQLTDEDCWQLFAKHALESGKSDAYPILERIGRDIVKKCKGLPLAVKTLGCLLRFKLDAEEWEKILQSDIWELSDDQSNILPALRLSYYYLPSHLKRCFAYCSIFPKDYEFKKEQLIQLWMAEDLLQHPRRNKRMEEVGDEYFHELVSRSFFQRSGGENSCFVMHDLINDLAKFVSGELCFRLEDENSQEISEKTRHLSYVMALEDLFKRFEIFYKAKSLRTFLPLYLPDEFYCLSNKVQHDLLIKLRCLRVLSMSNYHSISELPDSIGKLRHLRYLDLSRTLIKRLSESVCTLYNLQTLKLAYCYRLRKLPMGMHNLINLRHLDITGTCVEEMPTQMSKLKSLQSLSTFIVGKENGIKIGELGKLSNLRGALSIKKLENVMNAKDAYEAKLKDKKYLVELDLEWGHGKTDDTKCERNVLEKLVPHTNLKKFQIHNYGGTRFPDWLGDESFCNIVSVSLHNCENCCVLPPLGQLPLLKHLSIEGFDEVVAVGPEFYGNSSLVTRPFQSLEILKFSWMSAWEEWCSIGVEDECRAFPRLQELHLESCQRLVGSLPKKLPSLRKLVIEYCEQLVSPLPKAPAIRELELIKCDMVVLHELPRTLHSLKIKGCQVVVQSFLEIVKVQACPRRLDISDCSSLTSFPGGCLPTTLSFLSINNCEKLEFPVQHYHTSLKHLLTVDSCDSLGYFPLDFFPNLNSLTIVRNKSFRFFTLPEGPCKVLASINYLKIRGCPEFISFPRGLSAPNLTDLWVEECENLTSLPEGMRIILPSLRELRISGCPKVESFPEGGLPSCLSSLYIGGCNKLIARRREWHLQSLPLLTSFGIFDESENLKSFPEEELLPSTLTYLSMFGLSCLKILDGRGLQHLTSLTTLVVSGCTELQAMPEEGLPLSLVDLIIRRCPLLRERCQREKGEDWPKIAHISCIQMDDNSFKFVTLRVKLGYDHHAGTCVQGKLENREVPGLLISIGGRYLSITILFNRTLPLQGQLIQDESDPCPRNRNVSCLESMLDNRIKHLGAFELLLSAAEVPLLLFSVKGAVPEPLDFYYMIPTMNDMSTPSWNSGKSLHTLTG</sequence>
<dbReference type="InterPro" id="IPR041118">
    <property type="entry name" value="Rx_N"/>
</dbReference>
<keyword evidence="1" id="KW-0433">Leucine-rich repeat</keyword>
<dbReference type="GO" id="GO:0006952">
    <property type="term" value="P:defense response"/>
    <property type="evidence" value="ECO:0007669"/>
    <property type="project" value="UniProtKB-KW"/>
</dbReference>
<dbReference type="GO" id="GO:0005524">
    <property type="term" value="F:ATP binding"/>
    <property type="evidence" value="ECO:0007669"/>
    <property type="project" value="UniProtKB-KW"/>
</dbReference>
<evidence type="ECO:0000259" key="6">
    <source>
        <dbReference type="Pfam" id="PF00931"/>
    </source>
</evidence>
<feature type="domain" description="Disease resistance protein winged helix" evidence="8">
    <location>
        <begin position="416"/>
        <end position="484"/>
    </location>
</feature>
<dbReference type="Gene3D" id="1.10.8.430">
    <property type="entry name" value="Helical domain of apoptotic protease-activating factors"/>
    <property type="match status" value="1"/>
</dbReference>
<dbReference type="PANTHER" id="PTHR36766:SF40">
    <property type="entry name" value="DISEASE RESISTANCE PROTEIN RGA3"/>
    <property type="match status" value="1"/>
</dbReference>
<evidence type="ECO:0000259" key="7">
    <source>
        <dbReference type="Pfam" id="PF18052"/>
    </source>
</evidence>
<dbReference type="PANTHER" id="PTHR36766">
    <property type="entry name" value="PLANT BROAD-SPECTRUM MILDEW RESISTANCE PROTEIN RPW8"/>
    <property type="match status" value="1"/>
</dbReference>
<feature type="domain" description="NB-ARC" evidence="6">
    <location>
        <begin position="166"/>
        <end position="330"/>
    </location>
</feature>
<evidence type="ECO:0000313" key="11">
    <source>
        <dbReference type="Proteomes" id="UP000594261"/>
    </source>
</evidence>
<evidence type="ECO:0000256" key="5">
    <source>
        <dbReference type="ARBA" id="ARBA00022840"/>
    </source>
</evidence>
<dbReference type="GO" id="GO:0051707">
    <property type="term" value="P:response to other organism"/>
    <property type="evidence" value="ECO:0007669"/>
    <property type="project" value="UniProtKB-ARBA"/>
</dbReference>